<dbReference type="EMBL" id="JARQAJ010000014">
    <property type="protein sequence ID" value="MDT2760758.1"/>
    <property type="molecule type" value="Genomic_DNA"/>
</dbReference>
<organism evidence="1 2">
    <name type="scientific">Enterococcus xiangfangensis</name>
    <dbReference type="NCBI Taxonomy" id="1296537"/>
    <lineage>
        <taxon>Bacteria</taxon>
        <taxon>Bacillati</taxon>
        <taxon>Bacillota</taxon>
        <taxon>Bacilli</taxon>
        <taxon>Lactobacillales</taxon>
        <taxon>Enterococcaceae</taxon>
        <taxon>Enterococcus</taxon>
    </lineage>
</organism>
<comment type="caution">
    <text evidence="1">The sequence shown here is derived from an EMBL/GenBank/DDBJ whole genome shotgun (WGS) entry which is preliminary data.</text>
</comment>
<proteinExistence type="predicted"/>
<reference evidence="1" key="1">
    <citation type="submission" date="2023-03" db="EMBL/GenBank/DDBJ databases">
        <authorList>
            <person name="Shen W."/>
            <person name="Cai J."/>
        </authorList>
    </citation>
    <scope>NUCLEOTIDE SEQUENCE</scope>
    <source>
        <strain evidence="1">P66-3</strain>
    </source>
</reference>
<evidence type="ECO:0000313" key="2">
    <source>
        <dbReference type="Proteomes" id="UP001181046"/>
    </source>
</evidence>
<sequence length="55" mass="6536">MNKQFEINDLFNEYGHLAEEMNLKETYRARFRQEPYIFLSDPGSRAINAAQKLVK</sequence>
<keyword evidence="2" id="KW-1185">Reference proteome</keyword>
<name>A0ABU3FDJ5_9ENTE</name>
<gene>
    <name evidence="1" type="ORF">P7H27_13460</name>
</gene>
<accession>A0ABU3FDJ5</accession>
<dbReference type="RefSeq" id="WP_311830584.1">
    <property type="nucleotide sequence ID" value="NZ_JARQAJ010000014.1"/>
</dbReference>
<protein>
    <submittedName>
        <fullName evidence="1">Uncharacterized protein</fullName>
    </submittedName>
</protein>
<evidence type="ECO:0000313" key="1">
    <source>
        <dbReference type="EMBL" id="MDT2760758.1"/>
    </source>
</evidence>
<dbReference type="Proteomes" id="UP001181046">
    <property type="component" value="Unassembled WGS sequence"/>
</dbReference>